<proteinExistence type="predicted"/>
<dbReference type="GO" id="GO:0005737">
    <property type="term" value="C:cytoplasm"/>
    <property type="evidence" value="ECO:0007669"/>
    <property type="project" value="GOC"/>
</dbReference>
<dbReference type="SUPFAM" id="SSF64356">
    <property type="entry name" value="SNARE-like"/>
    <property type="match status" value="1"/>
</dbReference>
<dbReference type="InterPro" id="IPR006722">
    <property type="entry name" value="Sedlin"/>
</dbReference>
<dbReference type="EMBL" id="RRYP01016088">
    <property type="protein sequence ID" value="TNV75223.1"/>
    <property type="molecule type" value="Genomic_DNA"/>
</dbReference>
<name>A0A8J8NHK7_HALGN</name>
<protein>
    <submittedName>
        <fullName evidence="1">Uncharacterized protein</fullName>
    </submittedName>
</protein>
<dbReference type="Pfam" id="PF04628">
    <property type="entry name" value="Sedlin_N"/>
    <property type="match status" value="1"/>
</dbReference>
<organism evidence="1 3">
    <name type="scientific">Halteria grandinella</name>
    <dbReference type="NCBI Taxonomy" id="5974"/>
    <lineage>
        <taxon>Eukaryota</taxon>
        <taxon>Sar</taxon>
        <taxon>Alveolata</taxon>
        <taxon>Ciliophora</taxon>
        <taxon>Intramacronucleata</taxon>
        <taxon>Spirotrichea</taxon>
        <taxon>Stichotrichia</taxon>
        <taxon>Sporadotrichida</taxon>
        <taxon>Halteriidae</taxon>
        <taxon>Halteria</taxon>
    </lineage>
</organism>
<dbReference type="EMBL" id="RRYP01016163">
    <property type="protein sequence ID" value="TNV75192.1"/>
    <property type="molecule type" value="Genomic_DNA"/>
</dbReference>
<evidence type="ECO:0000313" key="3">
    <source>
        <dbReference type="Proteomes" id="UP000785679"/>
    </source>
</evidence>
<comment type="caution">
    <text evidence="1">The sequence shown here is derived from an EMBL/GenBank/DDBJ whole genome shotgun (WGS) entry which is preliminary data.</text>
</comment>
<dbReference type="Gene3D" id="3.30.450.70">
    <property type="match status" value="1"/>
</dbReference>
<evidence type="ECO:0000313" key="2">
    <source>
        <dbReference type="EMBL" id="TNV75223.1"/>
    </source>
</evidence>
<dbReference type="AlphaFoldDB" id="A0A8J8NHK7"/>
<accession>A0A8J8NHK7</accession>
<dbReference type="Proteomes" id="UP000785679">
    <property type="component" value="Unassembled WGS sequence"/>
</dbReference>
<sequence>MIVSKDDFPVYELTLENLIKRKDYVQMHEFILHSSLDVIEQVQWNSNNMYLKTIDRFNELLITCLVTPSNAKFLILHEGRNEDAIKNFFNEVYELFVKVVMNPFYESNQKIALQSFDERVRSAARKHL</sequence>
<keyword evidence="3" id="KW-1185">Reference proteome</keyword>
<dbReference type="OrthoDB" id="300190at2759"/>
<dbReference type="GO" id="GO:0006888">
    <property type="term" value="P:endoplasmic reticulum to Golgi vesicle-mediated transport"/>
    <property type="evidence" value="ECO:0007669"/>
    <property type="project" value="InterPro"/>
</dbReference>
<reference evidence="1" key="1">
    <citation type="submission" date="2019-06" db="EMBL/GenBank/DDBJ databases">
        <authorList>
            <person name="Zheng W."/>
        </authorList>
    </citation>
    <scope>NUCLEOTIDE SEQUENCE</scope>
    <source>
        <strain evidence="1">QDHG01</strain>
    </source>
</reference>
<dbReference type="PANTHER" id="PTHR12403">
    <property type="entry name" value="TRAFFICKING PROTEIN PARTICLE COMPLEX SUBUNIT 2"/>
    <property type="match status" value="1"/>
</dbReference>
<evidence type="ECO:0000313" key="1">
    <source>
        <dbReference type="EMBL" id="TNV75192.1"/>
    </source>
</evidence>
<dbReference type="InterPro" id="IPR011012">
    <property type="entry name" value="Longin-like_dom_sf"/>
</dbReference>
<gene>
    <name evidence="2" type="ORF">FGO68_gene12472</name>
    <name evidence="1" type="ORF">FGO68_gene7128</name>
</gene>
<dbReference type="CDD" id="cd14825">
    <property type="entry name" value="TRAPPC2_sedlin"/>
    <property type="match status" value="1"/>
</dbReference>